<dbReference type="AlphaFoldDB" id="A0A6A8DKS8"/>
<dbReference type="PANTHER" id="PTHR46268:SF6">
    <property type="entry name" value="UNIVERSAL STRESS PROTEIN UP12"/>
    <property type="match status" value="1"/>
</dbReference>
<dbReference type="CDD" id="cd00293">
    <property type="entry name" value="USP-like"/>
    <property type="match status" value="1"/>
</dbReference>
<evidence type="ECO:0000259" key="2">
    <source>
        <dbReference type="Pfam" id="PF00582"/>
    </source>
</evidence>
<gene>
    <name evidence="3" type="ORF">GH741_04040</name>
</gene>
<dbReference type="PANTHER" id="PTHR46268">
    <property type="entry name" value="STRESS RESPONSE PROTEIN NHAX"/>
    <property type="match status" value="1"/>
</dbReference>
<dbReference type="InterPro" id="IPR006015">
    <property type="entry name" value="Universal_stress_UspA"/>
</dbReference>
<proteinExistence type="inferred from homology"/>
<comment type="similarity">
    <text evidence="1">Belongs to the universal stress protein A family.</text>
</comment>
<protein>
    <recommendedName>
        <fullName evidence="2">UspA domain-containing protein</fullName>
    </recommendedName>
</protein>
<comment type="caution">
    <text evidence="3">The sequence shown here is derived from an EMBL/GenBank/DDBJ whole genome shotgun (WGS) entry which is preliminary data.</text>
</comment>
<dbReference type="SUPFAM" id="SSF52402">
    <property type="entry name" value="Adenine nucleotide alpha hydrolases-like"/>
    <property type="match status" value="1"/>
</dbReference>
<dbReference type="Pfam" id="PF00582">
    <property type="entry name" value="Usp"/>
    <property type="match status" value="1"/>
</dbReference>
<dbReference type="InterPro" id="IPR014729">
    <property type="entry name" value="Rossmann-like_a/b/a_fold"/>
</dbReference>
<reference evidence="3" key="1">
    <citation type="submission" date="2019-11" db="EMBL/GenBank/DDBJ databases">
        <authorList>
            <person name="Li J."/>
        </authorList>
    </citation>
    <scope>NUCLEOTIDE SEQUENCE</scope>
    <source>
        <strain evidence="3">B6B</strain>
    </source>
</reference>
<dbReference type="PRINTS" id="PR01438">
    <property type="entry name" value="UNVRSLSTRESS"/>
</dbReference>
<evidence type="ECO:0000313" key="3">
    <source>
        <dbReference type="EMBL" id="MRH41842.1"/>
    </source>
</evidence>
<evidence type="ECO:0000313" key="4">
    <source>
        <dbReference type="Proteomes" id="UP000799092"/>
    </source>
</evidence>
<name>A0A6A8DKS8_9BACI</name>
<evidence type="ECO:0000256" key="1">
    <source>
        <dbReference type="ARBA" id="ARBA00008791"/>
    </source>
</evidence>
<keyword evidence="4" id="KW-1185">Reference proteome</keyword>
<dbReference type="EMBL" id="WJNG01000002">
    <property type="protein sequence ID" value="MRH41842.1"/>
    <property type="molecule type" value="Genomic_DNA"/>
</dbReference>
<sequence>MIGRISLFAEYNTVEVIRVNNTLIVAIDGSQQSLSAIDYAVKLARASGYTIELLHVQPKINTHYANKKIGKKQLQEYKKEQAMKVLKKGKMRVDKDVDLKVKWRQGLTAEEVCCEAKDVQALGIIMGARSVKKIKGRLLGSTCYSVIKNAPCPVTIVS</sequence>
<feature type="domain" description="UspA" evidence="2">
    <location>
        <begin position="22"/>
        <end position="157"/>
    </location>
</feature>
<organism evidence="3 4">
    <name type="scientific">Aquibacillus halophilus</name>
    <dbReference type="NCBI Taxonomy" id="930132"/>
    <lineage>
        <taxon>Bacteria</taxon>
        <taxon>Bacillati</taxon>
        <taxon>Bacillota</taxon>
        <taxon>Bacilli</taxon>
        <taxon>Bacillales</taxon>
        <taxon>Bacillaceae</taxon>
        <taxon>Aquibacillus</taxon>
    </lineage>
</organism>
<dbReference type="InterPro" id="IPR006016">
    <property type="entry name" value="UspA"/>
</dbReference>
<dbReference type="Proteomes" id="UP000799092">
    <property type="component" value="Unassembled WGS sequence"/>
</dbReference>
<dbReference type="Gene3D" id="3.40.50.620">
    <property type="entry name" value="HUPs"/>
    <property type="match status" value="1"/>
</dbReference>
<accession>A0A6A8DKS8</accession>